<dbReference type="SUPFAM" id="SSF55811">
    <property type="entry name" value="Nudix"/>
    <property type="match status" value="1"/>
</dbReference>
<comment type="similarity">
    <text evidence="2 12">Belongs to the Nudix hydrolase family.</text>
</comment>
<dbReference type="PROSITE" id="PS00893">
    <property type="entry name" value="NUDIX_BOX"/>
    <property type="match status" value="1"/>
</dbReference>
<accession>A0ABV6XWJ1</accession>
<dbReference type="RefSeq" id="WP_380567752.1">
    <property type="nucleotide sequence ID" value="NZ_JBEUKS010000013.1"/>
</dbReference>
<dbReference type="InterPro" id="IPR047127">
    <property type="entry name" value="MutT-like"/>
</dbReference>
<dbReference type="EC" id="3.6.1.55" evidence="11"/>
<protein>
    <recommendedName>
        <fullName evidence="11">8-oxo-dGTP diphosphatase</fullName>
        <ecNumber evidence="11">3.6.1.55</ecNumber>
    </recommendedName>
</protein>
<evidence type="ECO:0000256" key="9">
    <source>
        <dbReference type="ARBA" id="ARBA00023204"/>
    </source>
</evidence>
<comment type="catalytic activity">
    <reaction evidence="10">
        <text>8-oxo-dGTP + H2O = 8-oxo-dGMP + diphosphate + H(+)</text>
        <dbReference type="Rhea" id="RHEA:31575"/>
        <dbReference type="ChEBI" id="CHEBI:15377"/>
        <dbReference type="ChEBI" id="CHEBI:15378"/>
        <dbReference type="ChEBI" id="CHEBI:33019"/>
        <dbReference type="ChEBI" id="CHEBI:63224"/>
        <dbReference type="ChEBI" id="CHEBI:77896"/>
        <dbReference type="EC" id="3.6.1.55"/>
    </reaction>
</comment>
<evidence type="ECO:0000256" key="8">
    <source>
        <dbReference type="ARBA" id="ARBA00022842"/>
    </source>
</evidence>
<dbReference type="PANTHER" id="PTHR47707">
    <property type="entry name" value="8-OXO-DGTP DIPHOSPHATASE"/>
    <property type="match status" value="1"/>
</dbReference>
<gene>
    <name evidence="14" type="ORF">ABUW04_30775</name>
</gene>
<dbReference type="Gene3D" id="3.90.1570.10">
    <property type="entry name" value="tt1808, chain A"/>
    <property type="match status" value="1"/>
</dbReference>
<dbReference type="Pfam" id="PF00293">
    <property type="entry name" value="NUDIX"/>
    <property type="match status" value="1"/>
</dbReference>
<keyword evidence="3" id="KW-0515">Mutator protein</keyword>
<evidence type="ECO:0000256" key="2">
    <source>
        <dbReference type="ARBA" id="ARBA00005582"/>
    </source>
</evidence>
<keyword evidence="6" id="KW-0227">DNA damage</keyword>
<evidence type="ECO:0000313" key="15">
    <source>
        <dbReference type="Proteomes" id="UP001592581"/>
    </source>
</evidence>
<dbReference type="InterPro" id="IPR020084">
    <property type="entry name" value="NUDIX_hydrolase_CS"/>
</dbReference>
<evidence type="ECO:0000313" key="14">
    <source>
        <dbReference type="EMBL" id="MFC1442645.1"/>
    </source>
</evidence>
<evidence type="ECO:0000256" key="11">
    <source>
        <dbReference type="ARBA" id="ARBA00038905"/>
    </source>
</evidence>
<keyword evidence="9" id="KW-0234">DNA repair</keyword>
<name>A0ABV6XWJ1_9ACTN</name>
<keyword evidence="7 12" id="KW-0378">Hydrolase</keyword>
<keyword evidence="15" id="KW-1185">Reference proteome</keyword>
<evidence type="ECO:0000259" key="13">
    <source>
        <dbReference type="PROSITE" id="PS51462"/>
    </source>
</evidence>
<organism evidence="14 15">
    <name type="scientific">Streptacidiphilus jeojiensis</name>
    <dbReference type="NCBI Taxonomy" id="3229225"/>
    <lineage>
        <taxon>Bacteria</taxon>
        <taxon>Bacillati</taxon>
        <taxon>Actinomycetota</taxon>
        <taxon>Actinomycetes</taxon>
        <taxon>Kitasatosporales</taxon>
        <taxon>Streptomycetaceae</taxon>
        <taxon>Streptacidiphilus</taxon>
    </lineage>
</organism>
<comment type="cofactor">
    <cofactor evidence="1">
        <name>Mg(2+)</name>
        <dbReference type="ChEBI" id="CHEBI:18420"/>
    </cofactor>
</comment>
<dbReference type="InterPro" id="IPR020476">
    <property type="entry name" value="Nudix_hydrolase"/>
</dbReference>
<dbReference type="InterPro" id="IPR012296">
    <property type="entry name" value="Nuclease_put_TT1808"/>
</dbReference>
<keyword evidence="5" id="KW-0479">Metal-binding</keyword>
<dbReference type="PRINTS" id="PR00502">
    <property type="entry name" value="NUDIXFAMILY"/>
</dbReference>
<dbReference type="InterPro" id="IPR000086">
    <property type="entry name" value="NUDIX_hydrolase_dom"/>
</dbReference>
<dbReference type="EMBL" id="JBEUKS010000013">
    <property type="protein sequence ID" value="MFC1442645.1"/>
    <property type="molecule type" value="Genomic_DNA"/>
</dbReference>
<evidence type="ECO:0000256" key="6">
    <source>
        <dbReference type="ARBA" id="ARBA00022763"/>
    </source>
</evidence>
<feature type="domain" description="Nudix hydrolase" evidence="13">
    <location>
        <begin position="18"/>
        <end position="156"/>
    </location>
</feature>
<keyword evidence="4" id="KW-0235">DNA replication</keyword>
<evidence type="ECO:0000256" key="4">
    <source>
        <dbReference type="ARBA" id="ARBA00022705"/>
    </source>
</evidence>
<dbReference type="PANTHER" id="PTHR47707:SF1">
    <property type="entry name" value="NUDIX HYDROLASE FAMILY PROTEIN"/>
    <property type="match status" value="1"/>
</dbReference>
<dbReference type="SUPFAM" id="SSF52980">
    <property type="entry name" value="Restriction endonuclease-like"/>
    <property type="match status" value="1"/>
</dbReference>
<proteinExistence type="inferred from homology"/>
<dbReference type="CDD" id="cd04690">
    <property type="entry name" value="NUDIX_Hydrolase"/>
    <property type="match status" value="1"/>
</dbReference>
<dbReference type="CDD" id="cd06260">
    <property type="entry name" value="DUF820-like"/>
    <property type="match status" value="1"/>
</dbReference>
<evidence type="ECO:0000256" key="3">
    <source>
        <dbReference type="ARBA" id="ARBA00022457"/>
    </source>
</evidence>
<evidence type="ECO:0000256" key="12">
    <source>
        <dbReference type="RuleBase" id="RU003476"/>
    </source>
</evidence>
<sequence length="192" mass="20660">MAHHDGAAAASTTGGAGPLIVVAAAVVRAQRLLVVSKQAAPHVFYLPGGKPEAGETSAQALARELQEELGVQPVRPCFLAEVEAMAALERVPMKMTVFTAGIGRPPRPAAELADMVSPSNPENDWVGKVRDYPLMGIPLYLLIDARQKTVTLFSRPDGTRYHRREDVEFGEGIRIPEPFGFDLDTSGLLPYS</sequence>
<dbReference type="InterPro" id="IPR015797">
    <property type="entry name" value="NUDIX_hydrolase-like_dom_sf"/>
</dbReference>
<dbReference type="Gene3D" id="3.90.79.10">
    <property type="entry name" value="Nucleoside Triphosphate Pyrophosphohydrolase"/>
    <property type="match status" value="1"/>
</dbReference>
<dbReference type="Proteomes" id="UP001592581">
    <property type="component" value="Unassembled WGS sequence"/>
</dbReference>
<dbReference type="PROSITE" id="PS51462">
    <property type="entry name" value="NUDIX"/>
    <property type="match status" value="1"/>
</dbReference>
<reference evidence="14 15" key="1">
    <citation type="submission" date="2024-06" db="EMBL/GenBank/DDBJ databases">
        <authorList>
            <person name="Lee S.D."/>
        </authorList>
    </citation>
    <scope>NUCLEOTIDE SEQUENCE [LARGE SCALE GENOMIC DNA]</scope>
    <source>
        <strain evidence="14 15">N1-10</strain>
    </source>
</reference>
<evidence type="ECO:0000256" key="7">
    <source>
        <dbReference type="ARBA" id="ARBA00022801"/>
    </source>
</evidence>
<keyword evidence="8" id="KW-0460">Magnesium</keyword>
<dbReference type="Pfam" id="PF05685">
    <property type="entry name" value="Uma2"/>
    <property type="match status" value="1"/>
</dbReference>
<dbReference type="InterPro" id="IPR008538">
    <property type="entry name" value="Uma2"/>
</dbReference>
<comment type="caution">
    <text evidence="14">The sequence shown here is derived from an EMBL/GenBank/DDBJ whole genome shotgun (WGS) entry which is preliminary data.</text>
</comment>
<evidence type="ECO:0000256" key="5">
    <source>
        <dbReference type="ARBA" id="ARBA00022723"/>
    </source>
</evidence>
<evidence type="ECO:0000256" key="1">
    <source>
        <dbReference type="ARBA" id="ARBA00001946"/>
    </source>
</evidence>
<evidence type="ECO:0000256" key="10">
    <source>
        <dbReference type="ARBA" id="ARBA00035861"/>
    </source>
</evidence>
<dbReference type="InterPro" id="IPR011335">
    <property type="entry name" value="Restrct_endonuc-II-like"/>
</dbReference>